<feature type="transmembrane region" description="Helical" evidence="12">
    <location>
        <begin position="403"/>
        <end position="423"/>
    </location>
</feature>
<evidence type="ECO:0000256" key="6">
    <source>
        <dbReference type="ARBA" id="ARBA00022676"/>
    </source>
</evidence>
<dbReference type="PANTHER" id="PTHR12468:SF2">
    <property type="entry name" value="GPI MANNOSYLTRANSFERASE 2"/>
    <property type="match status" value="1"/>
</dbReference>
<protein>
    <recommendedName>
        <fullName evidence="4 12">GPI mannosyltransferase 2</fullName>
        <ecNumber evidence="12">2.4.1.-</ecNumber>
    </recommendedName>
</protein>
<keyword evidence="8 12" id="KW-0812">Transmembrane</keyword>
<dbReference type="EMBL" id="HF935393">
    <property type="protein sequence ID" value="CCX29935.1"/>
    <property type="molecule type" value="Genomic_DNA"/>
</dbReference>
<feature type="transmembrane region" description="Helical" evidence="12">
    <location>
        <begin position="253"/>
        <end position="275"/>
    </location>
</feature>
<name>U4LKP8_PYROM</name>
<comment type="subcellular location">
    <subcellularLocation>
        <location evidence="1 12">Endoplasmic reticulum membrane</location>
        <topology evidence="1 12">Multi-pass membrane protein</topology>
    </subcellularLocation>
</comment>
<keyword evidence="14" id="KW-1185">Reference proteome</keyword>
<feature type="transmembrane region" description="Helical" evidence="12">
    <location>
        <begin position="51"/>
        <end position="69"/>
    </location>
</feature>
<dbReference type="Proteomes" id="UP000018144">
    <property type="component" value="Unassembled WGS sequence"/>
</dbReference>
<evidence type="ECO:0000256" key="7">
    <source>
        <dbReference type="ARBA" id="ARBA00022679"/>
    </source>
</evidence>
<dbReference type="Pfam" id="PF04188">
    <property type="entry name" value="Mannosyl_trans2"/>
    <property type="match status" value="1"/>
</dbReference>
<dbReference type="GO" id="GO:0005789">
    <property type="term" value="C:endoplasmic reticulum membrane"/>
    <property type="evidence" value="ECO:0007669"/>
    <property type="project" value="UniProtKB-SubCell"/>
</dbReference>
<evidence type="ECO:0000256" key="2">
    <source>
        <dbReference type="ARBA" id="ARBA00004687"/>
    </source>
</evidence>
<dbReference type="eggNOG" id="KOG2647">
    <property type="taxonomic scope" value="Eukaryota"/>
</dbReference>
<proteinExistence type="inferred from homology"/>
<feature type="transmembrane region" description="Helical" evidence="12">
    <location>
        <begin position="229"/>
        <end position="246"/>
    </location>
</feature>
<dbReference type="UniPathway" id="UPA00196"/>
<dbReference type="OMA" id="GALFIWC"/>
<accession>U4LKP8</accession>
<feature type="transmembrane region" description="Helical" evidence="12">
    <location>
        <begin position="360"/>
        <end position="388"/>
    </location>
</feature>
<keyword evidence="6 12" id="KW-0328">Glycosyltransferase</keyword>
<feature type="transmembrane region" description="Helical" evidence="12">
    <location>
        <begin position="157"/>
        <end position="176"/>
    </location>
</feature>
<evidence type="ECO:0000256" key="8">
    <source>
        <dbReference type="ARBA" id="ARBA00022692"/>
    </source>
</evidence>
<evidence type="ECO:0000313" key="14">
    <source>
        <dbReference type="Proteomes" id="UP000018144"/>
    </source>
</evidence>
<evidence type="ECO:0000256" key="9">
    <source>
        <dbReference type="ARBA" id="ARBA00022824"/>
    </source>
</evidence>
<dbReference type="AlphaFoldDB" id="U4LKP8"/>
<reference evidence="13 14" key="1">
    <citation type="journal article" date="2013" name="PLoS Genet.">
        <title>The genome and development-dependent transcriptomes of Pyronema confluens: a window into fungal evolution.</title>
        <authorList>
            <person name="Traeger S."/>
            <person name="Altegoer F."/>
            <person name="Freitag M."/>
            <person name="Gabaldon T."/>
            <person name="Kempken F."/>
            <person name="Kumar A."/>
            <person name="Marcet-Houben M."/>
            <person name="Poggeler S."/>
            <person name="Stajich J.E."/>
            <person name="Nowrousian M."/>
        </authorList>
    </citation>
    <scope>NUCLEOTIDE SEQUENCE [LARGE SCALE GENOMIC DNA]</scope>
    <source>
        <strain evidence="14">CBS 100304</strain>
        <tissue evidence="13">Vegetative mycelium</tissue>
    </source>
</reference>
<feature type="transmembrane region" description="Helical" evidence="12">
    <location>
        <begin position="90"/>
        <end position="111"/>
    </location>
</feature>
<feature type="transmembrane region" description="Helical" evidence="12">
    <location>
        <begin position="123"/>
        <end position="145"/>
    </location>
</feature>
<dbReference type="InterPro" id="IPR007315">
    <property type="entry name" value="PIG-V/Gpi18"/>
</dbReference>
<evidence type="ECO:0000256" key="11">
    <source>
        <dbReference type="ARBA" id="ARBA00023136"/>
    </source>
</evidence>
<dbReference type="GO" id="GO:0006506">
    <property type="term" value="P:GPI anchor biosynthetic process"/>
    <property type="evidence" value="ECO:0007669"/>
    <property type="project" value="UniProtKB-UniPathway"/>
</dbReference>
<comment type="pathway">
    <text evidence="2 12">Glycolipid biosynthesis; glycosylphosphatidylinositol-anchor biosynthesis.</text>
</comment>
<gene>
    <name evidence="13" type="ORF">PCON_07732</name>
</gene>
<evidence type="ECO:0000256" key="12">
    <source>
        <dbReference type="RuleBase" id="RU363112"/>
    </source>
</evidence>
<evidence type="ECO:0000256" key="4">
    <source>
        <dbReference type="ARBA" id="ARBA00013795"/>
    </source>
</evidence>
<dbReference type="GO" id="GO:0000009">
    <property type="term" value="F:alpha-1,6-mannosyltransferase activity"/>
    <property type="evidence" value="ECO:0007669"/>
    <property type="project" value="InterPro"/>
</dbReference>
<evidence type="ECO:0000256" key="1">
    <source>
        <dbReference type="ARBA" id="ARBA00004477"/>
    </source>
</evidence>
<keyword evidence="10 12" id="KW-1133">Transmembrane helix</keyword>
<keyword evidence="11 12" id="KW-0472">Membrane</keyword>
<feature type="transmembrane region" description="Helical" evidence="12">
    <location>
        <begin position="182"/>
        <end position="199"/>
    </location>
</feature>
<dbReference type="GO" id="GO:0004376">
    <property type="term" value="F:GPI mannosyltransferase activity"/>
    <property type="evidence" value="ECO:0007669"/>
    <property type="project" value="InterPro"/>
</dbReference>
<keyword evidence="9 12" id="KW-0256">Endoplasmic reticulum</keyword>
<sequence length="426" mass="46804">MLLDSIERSPERGLLAAFTAWKLLLGSIVLATPQPGYDTSTALAQLQSEGIAATGIGAWLLEVFCTGLTRWDAIYFIKAAERGYANEQEWAFGWGYTQSVALVTQVLSMIPGYSSLGHPTVEITSAILISNACHLASVFVLYYLTLQCTNNPRPKQIAWLAAALHIMSPAGLFLSAPYSESLFSFLAFFGTYIFVRSLSAIKAQRHIYGSILTVFSGTTFFAACTVRSNGLLNGILFFAAFISALLRFSIFRVGVLGISGLIVGAGLVVPQYIAYQEFCSPEALRPWCTKTIPSIYTFVQELYWNVGPFRYWTLPNVPLFLLAAPTLFVLIKSGIWGVNQSSERTAKGVVITKELAAAQLLLAVMAIIGYHVQIITRLSSGCVVWYWWAATKIAEEAPGKSEWIVRWMVMYAFIQGVLFAAFLPPA</sequence>
<feature type="transmembrane region" description="Helical" evidence="12">
    <location>
        <begin position="12"/>
        <end position="31"/>
    </location>
</feature>
<evidence type="ECO:0000256" key="5">
    <source>
        <dbReference type="ARBA" id="ARBA00022502"/>
    </source>
</evidence>
<evidence type="ECO:0000313" key="13">
    <source>
        <dbReference type="EMBL" id="CCX29935.1"/>
    </source>
</evidence>
<comment type="caution">
    <text evidence="12">Lacks conserved residue(s) required for the propagation of feature annotation.</text>
</comment>
<keyword evidence="7 12" id="KW-0808">Transferase</keyword>
<feature type="transmembrane region" description="Helical" evidence="12">
    <location>
        <begin position="206"/>
        <end position="223"/>
    </location>
</feature>
<dbReference type="GO" id="GO:0031501">
    <property type="term" value="C:mannosyltransferase complex"/>
    <property type="evidence" value="ECO:0007669"/>
    <property type="project" value="TreeGrafter"/>
</dbReference>
<keyword evidence="5 12" id="KW-0337">GPI-anchor biosynthesis</keyword>
<feature type="transmembrane region" description="Helical" evidence="12">
    <location>
        <begin position="319"/>
        <end position="339"/>
    </location>
</feature>
<dbReference type="EC" id="2.4.1.-" evidence="12"/>
<dbReference type="PANTHER" id="PTHR12468">
    <property type="entry name" value="GPI MANNOSYLTRANSFERASE 2"/>
    <property type="match status" value="1"/>
</dbReference>
<dbReference type="OrthoDB" id="10252502at2759"/>
<comment type="similarity">
    <text evidence="3 12">Belongs to the PIGV family.</text>
</comment>
<comment type="function">
    <text evidence="12">Mannosyltransferase involved in glycosylphosphatidylinositol-anchor biosynthesis.</text>
</comment>
<dbReference type="STRING" id="1076935.U4LKP8"/>
<evidence type="ECO:0000256" key="3">
    <source>
        <dbReference type="ARBA" id="ARBA00008698"/>
    </source>
</evidence>
<organism evidence="13 14">
    <name type="scientific">Pyronema omphalodes (strain CBS 100304)</name>
    <name type="common">Pyronema confluens</name>
    <dbReference type="NCBI Taxonomy" id="1076935"/>
    <lineage>
        <taxon>Eukaryota</taxon>
        <taxon>Fungi</taxon>
        <taxon>Dikarya</taxon>
        <taxon>Ascomycota</taxon>
        <taxon>Pezizomycotina</taxon>
        <taxon>Pezizomycetes</taxon>
        <taxon>Pezizales</taxon>
        <taxon>Pyronemataceae</taxon>
        <taxon>Pyronema</taxon>
    </lineage>
</organism>
<evidence type="ECO:0000256" key="10">
    <source>
        <dbReference type="ARBA" id="ARBA00022989"/>
    </source>
</evidence>